<gene>
    <name evidence="2" type="ORF">TEA_021858</name>
</gene>
<feature type="domain" description="Agenet" evidence="1">
    <location>
        <begin position="5"/>
        <end position="82"/>
    </location>
</feature>
<name>A0A4S4ED77_CAMSN</name>
<comment type="caution">
    <text evidence="2">The sequence shown here is derived from an EMBL/GenBank/DDBJ whole genome shotgun (WGS) entry which is preliminary data.</text>
</comment>
<dbReference type="PANTHER" id="PTHR31917:SF147">
    <property type="entry name" value="AGENET DOMAIN-CONTAINING PROTEIN"/>
    <property type="match status" value="1"/>
</dbReference>
<organism evidence="2 3">
    <name type="scientific">Camellia sinensis var. sinensis</name>
    <name type="common">China tea</name>
    <dbReference type="NCBI Taxonomy" id="542762"/>
    <lineage>
        <taxon>Eukaryota</taxon>
        <taxon>Viridiplantae</taxon>
        <taxon>Streptophyta</taxon>
        <taxon>Embryophyta</taxon>
        <taxon>Tracheophyta</taxon>
        <taxon>Spermatophyta</taxon>
        <taxon>Magnoliopsida</taxon>
        <taxon>eudicotyledons</taxon>
        <taxon>Gunneridae</taxon>
        <taxon>Pentapetalae</taxon>
        <taxon>asterids</taxon>
        <taxon>Ericales</taxon>
        <taxon>Theaceae</taxon>
        <taxon>Camellia</taxon>
    </lineage>
</organism>
<feature type="domain" description="Agenet" evidence="1">
    <location>
        <begin position="574"/>
        <end position="630"/>
    </location>
</feature>
<feature type="domain" description="Agenet" evidence="1">
    <location>
        <begin position="412"/>
        <end position="468"/>
    </location>
</feature>
<feature type="domain" description="Agenet" evidence="1">
    <location>
        <begin position="503"/>
        <end position="571"/>
    </location>
</feature>
<dbReference type="CDD" id="cd20405">
    <property type="entry name" value="Tudor_Agenet_AtDUF_rpt1_3"/>
    <property type="match status" value="3"/>
</dbReference>
<dbReference type="AlphaFoldDB" id="A0A4S4ED77"/>
<feature type="domain" description="Agenet" evidence="1">
    <location>
        <begin position="84"/>
        <end position="141"/>
    </location>
</feature>
<evidence type="ECO:0000313" key="3">
    <source>
        <dbReference type="Proteomes" id="UP000306102"/>
    </source>
</evidence>
<protein>
    <recommendedName>
        <fullName evidence="1">Agenet domain-containing protein</fullName>
    </recommendedName>
</protein>
<dbReference type="InterPro" id="IPR008395">
    <property type="entry name" value="Agenet-like_dom"/>
</dbReference>
<feature type="domain" description="Agenet" evidence="1">
    <location>
        <begin position="341"/>
        <end position="409"/>
    </location>
</feature>
<dbReference type="PANTHER" id="PTHR31917">
    <property type="entry name" value="AGENET DOMAIN-CONTAINING PROTEIN-RELATED"/>
    <property type="match status" value="1"/>
</dbReference>
<keyword evidence="3" id="KW-1185">Reference proteome</keyword>
<feature type="domain" description="Agenet" evidence="1">
    <location>
        <begin position="250"/>
        <end position="306"/>
    </location>
</feature>
<evidence type="ECO:0000313" key="2">
    <source>
        <dbReference type="EMBL" id="THG14273.1"/>
    </source>
</evidence>
<dbReference type="Gene3D" id="2.30.30.140">
    <property type="match status" value="1"/>
</dbReference>
<dbReference type="InterPro" id="IPR014002">
    <property type="entry name" value="Agenet_dom_plant"/>
</dbReference>
<evidence type="ECO:0000259" key="1">
    <source>
        <dbReference type="SMART" id="SM00743"/>
    </source>
</evidence>
<feature type="domain" description="Agenet" evidence="1">
    <location>
        <begin position="179"/>
        <end position="247"/>
    </location>
</feature>
<proteinExistence type="predicted"/>
<accession>A0A4S4ED77</accession>
<dbReference type="CDD" id="cd20406">
    <property type="entry name" value="Tudor_Agenet_AtDUF_rpt2_4"/>
    <property type="match status" value="4"/>
</dbReference>
<reference evidence="2 3" key="1">
    <citation type="journal article" date="2018" name="Proc. Natl. Acad. Sci. U.S.A.">
        <title>Draft genome sequence of Camellia sinensis var. sinensis provides insights into the evolution of the tea genome and tea quality.</title>
        <authorList>
            <person name="Wei C."/>
            <person name="Yang H."/>
            <person name="Wang S."/>
            <person name="Zhao J."/>
            <person name="Liu C."/>
            <person name="Gao L."/>
            <person name="Xia E."/>
            <person name="Lu Y."/>
            <person name="Tai Y."/>
            <person name="She G."/>
            <person name="Sun J."/>
            <person name="Cao H."/>
            <person name="Tong W."/>
            <person name="Gao Q."/>
            <person name="Li Y."/>
            <person name="Deng W."/>
            <person name="Jiang X."/>
            <person name="Wang W."/>
            <person name="Chen Q."/>
            <person name="Zhang S."/>
            <person name="Li H."/>
            <person name="Wu J."/>
            <person name="Wang P."/>
            <person name="Li P."/>
            <person name="Shi C."/>
            <person name="Zheng F."/>
            <person name="Jian J."/>
            <person name="Huang B."/>
            <person name="Shan D."/>
            <person name="Shi M."/>
            <person name="Fang C."/>
            <person name="Yue Y."/>
            <person name="Li F."/>
            <person name="Li D."/>
            <person name="Wei S."/>
            <person name="Han B."/>
            <person name="Jiang C."/>
            <person name="Yin Y."/>
            <person name="Xia T."/>
            <person name="Zhang Z."/>
            <person name="Bennetzen J.L."/>
            <person name="Zhao S."/>
            <person name="Wan X."/>
        </authorList>
    </citation>
    <scope>NUCLEOTIDE SEQUENCE [LARGE SCALE GENOMIC DNA]</scope>
    <source>
        <strain evidence="3">cv. Shuchazao</strain>
        <tissue evidence="2">Leaf</tissue>
    </source>
</reference>
<dbReference type="Proteomes" id="UP000306102">
    <property type="component" value="Unassembled WGS sequence"/>
</dbReference>
<dbReference type="SMART" id="SM00743">
    <property type="entry name" value="Agenet"/>
    <property type="match status" value="8"/>
</dbReference>
<sequence length="679" mass="78818">MPAARHFDKGDKVEVNRDDDDDASLWFPAIVIRSVPVKHRGQIYVEYETLNSSGSADDETQTKRLREYVSAAKVRPSLPIELHRYFKVGDNVDAFRRNAWRQGTIDDILENSKYSVSFVGGVHEKAEFELWNLRLHRDWDDGSWIPPLDLQLQGKSSELDMKRRELKLRIKYSGRASEAKFSKGTMVEARSNKEGYQGSWYTAVIIDSIGNDKFLVEYQTLWTHGETELLKENVDASFIRPCPSEIPQINHFDKFQEVDAWYNDGWWVGHIFKVLDECKYIVHLGSTDEEITLEHSKLRPHQEWIDGKWVATSRSASELELKSRARELKFKTKYSGTTSEANFSNGTMVEVKSNEEGYHGSWYTAVIVGSIGKDKFLVEYQTLKTEDETELLKEKADALHIRPCPPVIQRLDRFKLLEKVDAWYNDGWWVGLIYRVLPGLNYAVYFWNTNEVLEFGHFNLRPHQEWIAGKFVADFMRRSSELPLKPRPGKLKRQNDLRALEPNCFTKGMKVEVRSDEEGYSDSWYPAVIIGSKGTGKHLVEYRTLKTGNEMELLKEEAYALFIRPCPPVIQRVDPYEPFEEVDAWYNDAWWIGGVSKVFQGSKYAVYIRSTNEVLEFQHSDLRPHQDWTDGKWVVHLRGFIVAVVVWFGDFQVKTTNLKVFGSQIFWSITTSKQLFSSF</sequence>
<dbReference type="EMBL" id="SDRB02005473">
    <property type="protein sequence ID" value="THG14273.1"/>
    <property type="molecule type" value="Genomic_DNA"/>
</dbReference>
<dbReference type="Pfam" id="PF05641">
    <property type="entry name" value="Agenet"/>
    <property type="match status" value="4"/>
</dbReference>